<feature type="transmembrane region" description="Helical" evidence="2">
    <location>
        <begin position="406"/>
        <end position="429"/>
    </location>
</feature>
<feature type="transmembrane region" description="Helical" evidence="2">
    <location>
        <begin position="314"/>
        <end position="335"/>
    </location>
</feature>
<feature type="transmembrane region" description="Helical" evidence="2">
    <location>
        <begin position="497"/>
        <end position="529"/>
    </location>
</feature>
<evidence type="ECO:0000313" key="3">
    <source>
        <dbReference type="EMBL" id="KAL3677818.1"/>
    </source>
</evidence>
<evidence type="ECO:0008006" key="5">
    <source>
        <dbReference type="Google" id="ProtNLM"/>
    </source>
</evidence>
<keyword evidence="2" id="KW-1133">Transmembrane helix</keyword>
<accession>A0ABD3GF52</accession>
<keyword evidence="4" id="KW-1185">Reference proteome</keyword>
<feature type="region of interest" description="Disordered" evidence="1">
    <location>
        <begin position="271"/>
        <end position="296"/>
    </location>
</feature>
<keyword evidence="2" id="KW-0472">Membrane</keyword>
<dbReference type="AlphaFoldDB" id="A0ABD3GF52"/>
<evidence type="ECO:0000256" key="2">
    <source>
        <dbReference type="SAM" id="Phobius"/>
    </source>
</evidence>
<dbReference type="InterPro" id="IPR031563">
    <property type="entry name" value="MOT1/MOT2"/>
</dbReference>
<feature type="region of interest" description="Disordered" evidence="1">
    <location>
        <begin position="57"/>
        <end position="80"/>
    </location>
</feature>
<protein>
    <recommendedName>
        <fullName evidence="5">Molybdate transporter 2</fullName>
    </recommendedName>
</protein>
<name>A0ABD3GF52_9MARC</name>
<comment type="caution">
    <text evidence="3">The sequence shown here is derived from an EMBL/GenBank/DDBJ whole genome shotgun (WGS) entry which is preliminary data.</text>
</comment>
<dbReference type="Proteomes" id="UP001633002">
    <property type="component" value="Unassembled WGS sequence"/>
</dbReference>
<evidence type="ECO:0000313" key="4">
    <source>
        <dbReference type="Proteomes" id="UP001633002"/>
    </source>
</evidence>
<feature type="transmembrane region" description="Helical" evidence="2">
    <location>
        <begin position="441"/>
        <end position="462"/>
    </location>
</feature>
<proteinExistence type="predicted"/>
<evidence type="ECO:0000256" key="1">
    <source>
        <dbReference type="SAM" id="MobiDB-lite"/>
    </source>
</evidence>
<keyword evidence="2" id="KW-0812">Transmembrane</keyword>
<feature type="transmembrane region" description="Helical" evidence="2">
    <location>
        <begin position="105"/>
        <end position="122"/>
    </location>
</feature>
<reference evidence="3 4" key="1">
    <citation type="submission" date="2024-09" db="EMBL/GenBank/DDBJ databases">
        <title>Chromosome-scale assembly of Riccia sorocarpa.</title>
        <authorList>
            <person name="Paukszto L."/>
        </authorList>
    </citation>
    <scope>NUCLEOTIDE SEQUENCE [LARGE SCALE GENOMIC DNA]</scope>
    <source>
        <strain evidence="3">LP-2024</strain>
        <tissue evidence="3">Aerial parts of the thallus</tissue>
    </source>
</reference>
<dbReference type="EMBL" id="JBJQOH010000007">
    <property type="protein sequence ID" value="KAL3677818.1"/>
    <property type="molecule type" value="Genomic_DNA"/>
</dbReference>
<feature type="transmembrane region" description="Helical" evidence="2">
    <location>
        <begin position="468"/>
        <end position="485"/>
    </location>
</feature>
<organism evidence="3 4">
    <name type="scientific">Riccia sorocarpa</name>
    <dbReference type="NCBI Taxonomy" id="122646"/>
    <lineage>
        <taxon>Eukaryota</taxon>
        <taxon>Viridiplantae</taxon>
        <taxon>Streptophyta</taxon>
        <taxon>Embryophyta</taxon>
        <taxon>Marchantiophyta</taxon>
        <taxon>Marchantiopsida</taxon>
        <taxon>Marchantiidae</taxon>
        <taxon>Marchantiales</taxon>
        <taxon>Ricciaceae</taxon>
        <taxon>Riccia</taxon>
    </lineage>
</organism>
<sequence>MSSSSTGRSIGLSLKEHSNLMTVSDTHENAFQRQEQTQEFRRFRSLNDQIFRSLSSKETTPKDEQVVEISPAECSSPQEEPRPPWYHSVWSYMKTGFNRRTLQEVSGAFGGLGSFLPAVLALSLHNGLDLGTTLLFTGVFNLLTGLVFRIPIPVQPMGAILVAALSPNPLTLPQIMAAGLITGFALGILGLTGLMDYLYRLIPLPVVRGVMLAEGLITAVTAVTYIFEYQDSATMRALRQRDWFGIEGLIMPIIILILVGIASGLRQSSEEGSMSVGEEDDNSVKEPLLSSESISRYQESEEAENPTRLNWRNAILNVPAALLIFLIGLSLAIAYDPTTVRNLQLGPSAIKFVEISSEDWNIGFLRAAVYQIPFSILGSVISTSKLSSDYFPGERVSPSSLCLSVWMMNLLGCWLGAVPVCHGAVGLAGQYKFGARSGVSMVILGVLKVLLGLLLGSSVSWIFGQYPVTLFGVLLLWSGLELAIVSSQDQTTPLDLLVVLAVAAVSIGSSTAYSTSIGFLCGLLLYFVLKAHQWLKHEP</sequence>
<dbReference type="PANTHER" id="PTHR31970">
    <property type="match status" value="1"/>
</dbReference>
<feature type="transmembrane region" description="Helical" evidence="2">
    <location>
        <begin position="172"/>
        <end position="194"/>
    </location>
</feature>
<feature type="transmembrane region" description="Helical" evidence="2">
    <location>
        <begin position="243"/>
        <end position="265"/>
    </location>
</feature>
<feature type="transmembrane region" description="Helical" evidence="2">
    <location>
        <begin position="134"/>
        <end position="152"/>
    </location>
</feature>
<dbReference type="PANTHER" id="PTHR31970:SF9">
    <property type="entry name" value="MOLYBDATE TRANSPORTER 2"/>
    <property type="match status" value="1"/>
</dbReference>
<feature type="transmembrane region" description="Helical" evidence="2">
    <location>
        <begin position="206"/>
        <end position="227"/>
    </location>
</feature>
<gene>
    <name evidence="3" type="ORF">R1sor_020774</name>
</gene>
<dbReference type="Pfam" id="PF16983">
    <property type="entry name" value="MFS_MOT1"/>
    <property type="match status" value="2"/>
</dbReference>